<proteinExistence type="inferred from homology"/>
<dbReference type="EMBL" id="SRIO01000002">
    <property type="protein sequence ID" value="TFZ83926.1"/>
    <property type="molecule type" value="Genomic_DNA"/>
</dbReference>
<comment type="caution">
    <text evidence="6">The sequence shown here is derived from an EMBL/GenBank/DDBJ whole genome shotgun (WGS) entry which is preliminary data.</text>
</comment>
<dbReference type="InterPro" id="IPR004113">
    <property type="entry name" value="FAD-bd_oxidored_4_C"/>
</dbReference>
<evidence type="ECO:0000256" key="4">
    <source>
        <dbReference type="ARBA" id="ARBA00022827"/>
    </source>
</evidence>
<dbReference type="Gene3D" id="3.30.43.10">
    <property type="entry name" value="Uridine Diphospho-n-acetylenolpyruvylglucosamine Reductase, domain 2"/>
    <property type="match status" value="1"/>
</dbReference>
<evidence type="ECO:0000259" key="5">
    <source>
        <dbReference type="PROSITE" id="PS51387"/>
    </source>
</evidence>
<dbReference type="AlphaFoldDB" id="A0A4Z0FBQ7"/>
<dbReference type="FunFam" id="1.10.45.10:FF:000001">
    <property type="entry name" value="D-lactate dehydrogenase mitochondrial"/>
    <property type="match status" value="1"/>
</dbReference>
<reference evidence="6 7" key="1">
    <citation type="journal article" date="2019" name="ISME J.">
        <title>Candidatus Macondimonas diazotrophica, a novel gammaproteobacterial genus dominating crude-oil-contaminated coastal sediments.</title>
        <authorList>
            <person name="Karthikeyan S."/>
            <person name="Konstantinidis K."/>
        </authorList>
    </citation>
    <scope>NUCLEOTIDE SEQUENCE [LARGE SCALE GENOMIC DNA]</scope>
    <source>
        <strain evidence="6 7">KTK01</strain>
    </source>
</reference>
<dbReference type="GO" id="GO:0003824">
    <property type="term" value="F:catalytic activity"/>
    <property type="evidence" value="ECO:0007669"/>
    <property type="project" value="InterPro"/>
</dbReference>
<dbReference type="InterPro" id="IPR016171">
    <property type="entry name" value="Vanillyl_alc_oxidase_C-sub2"/>
</dbReference>
<gene>
    <name evidence="6" type="ORF">E4680_02620</name>
</gene>
<protein>
    <submittedName>
        <fullName evidence="6">FAD-binding oxidoreductase</fullName>
    </submittedName>
</protein>
<dbReference type="Pfam" id="PF02913">
    <property type="entry name" value="FAD-oxidase_C"/>
    <property type="match status" value="1"/>
</dbReference>
<dbReference type="OrthoDB" id="9811557at2"/>
<evidence type="ECO:0000256" key="3">
    <source>
        <dbReference type="ARBA" id="ARBA00022630"/>
    </source>
</evidence>
<keyword evidence="7" id="KW-1185">Reference proteome</keyword>
<dbReference type="InterPro" id="IPR016164">
    <property type="entry name" value="FAD-linked_Oxase-like_C"/>
</dbReference>
<dbReference type="InterPro" id="IPR016167">
    <property type="entry name" value="FAD-bd_PCMH_sub1"/>
</dbReference>
<evidence type="ECO:0000256" key="2">
    <source>
        <dbReference type="ARBA" id="ARBA00008000"/>
    </source>
</evidence>
<keyword evidence="4" id="KW-0274">FAD</keyword>
<dbReference type="GO" id="GO:0022904">
    <property type="term" value="P:respiratory electron transport chain"/>
    <property type="evidence" value="ECO:0007669"/>
    <property type="project" value="TreeGrafter"/>
</dbReference>
<sequence length="432" mass="46610">MAVVLPGSTAEVAAVVQYAHAQGIAMVPQGGHTGLCGGAVPDASGRQIILNLRRMRDILSIDTLEGTVTVQAGCRLADLQQAVEAKGWYFPLSLASAGECQIGGNLATNAGGHNVLRYGNVRELCRGLEVVLADGRVWSDLSGLPKNNSGYDLKQLFIGSEGTLGVITTAVLRLVRQPRQQLVALVPVPDIATALRLFGAINDEMGEALTAFELMSDFSMMLVARHFPEVVASLPLNSAWSVLVELSRPGTAEDLLSSFSGALDRSIGRTEMNDAVVARDLVQGSRLWAIRNAIPDAQRREGPSIKHDISLPRGQIAGFISELYPLLQDRCSGVRPCVFGHLGDGNLHFNLSAPSAGEAQDFVLQRERLERLVHDRVVAHGGSFSAEHGIGQLKRNEMARYKDEVTLDLMQRIKYALDPDNVMNPGKVLPDR</sequence>
<dbReference type="InterPro" id="IPR016166">
    <property type="entry name" value="FAD-bd_PCMH"/>
</dbReference>
<comment type="similarity">
    <text evidence="2">Belongs to the FAD-binding oxidoreductase/transferase type 4 family.</text>
</comment>
<dbReference type="Pfam" id="PF01565">
    <property type="entry name" value="FAD_binding_4"/>
    <property type="match status" value="1"/>
</dbReference>
<dbReference type="Gene3D" id="3.30.70.2190">
    <property type="match status" value="1"/>
</dbReference>
<dbReference type="PANTHER" id="PTHR43716">
    <property type="entry name" value="D-2-HYDROXYGLUTARATE DEHYDROGENASE, MITOCHONDRIAL"/>
    <property type="match status" value="1"/>
</dbReference>
<dbReference type="Gene3D" id="3.30.465.10">
    <property type="match status" value="1"/>
</dbReference>
<dbReference type="Proteomes" id="UP000297890">
    <property type="component" value="Unassembled WGS sequence"/>
</dbReference>
<dbReference type="SUPFAM" id="SSF56176">
    <property type="entry name" value="FAD-binding/transporter-associated domain-like"/>
    <property type="match status" value="1"/>
</dbReference>
<evidence type="ECO:0000313" key="6">
    <source>
        <dbReference type="EMBL" id="TFZ83926.1"/>
    </source>
</evidence>
<dbReference type="InterPro" id="IPR006094">
    <property type="entry name" value="Oxid_FAD_bind_N"/>
</dbReference>
<dbReference type="InterPro" id="IPR016169">
    <property type="entry name" value="FAD-bd_PCMH_sub2"/>
</dbReference>
<dbReference type="Gene3D" id="3.30.70.2740">
    <property type="match status" value="1"/>
</dbReference>
<dbReference type="GO" id="GO:0071949">
    <property type="term" value="F:FAD binding"/>
    <property type="evidence" value="ECO:0007669"/>
    <property type="project" value="InterPro"/>
</dbReference>
<comment type="cofactor">
    <cofactor evidence="1">
        <name>FAD</name>
        <dbReference type="ChEBI" id="CHEBI:57692"/>
    </cofactor>
</comment>
<dbReference type="InterPro" id="IPR036318">
    <property type="entry name" value="FAD-bd_PCMH-like_sf"/>
</dbReference>
<dbReference type="Gene3D" id="1.10.45.10">
    <property type="entry name" value="Vanillyl-alcohol Oxidase, Chain A, domain 4"/>
    <property type="match status" value="1"/>
</dbReference>
<dbReference type="PROSITE" id="PS51387">
    <property type="entry name" value="FAD_PCMH"/>
    <property type="match status" value="1"/>
</dbReference>
<accession>A0A4Z0FBQ7</accession>
<keyword evidence="3" id="KW-0285">Flavoprotein</keyword>
<name>A0A4Z0FBQ7_9GAMM</name>
<dbReference type="SUPFAM" id="SSF55103">
    <property type="entry name" value="FAD-linked oxidases, C-terminal domain"/>
    <property type="match status" value="1"/>
</dbReference>
<dbReference type="PANTHER" id="PTHR43716:SF2">
    <property type="entry name" value="BLL6224 PROTEIN"/>
    <property type="match status" value="1"/>
</dbReference>
<evidence type="ECO:0000313" key="7">
    <source>
        <dbReference type="Proteomes" id="UP000297890"/>
    </source>
</evidence>
<dbReference type="InterPro" id="IPR051264">
    <property type="entry name" value="FAD-oxidored/transferase_4"/>
</dbReference>
<organism evidence="6 7">
    <name type="scientific">Candidatus Macondimonas diazotrophica</name>
    <dbReference type="NCBI Taxonomy" id="2305248"/>
    <lineage>
        <taxon>Bacteria</taxon>
        <taxon>Pseudomonadati</taxon>
        <taxon>Pseudomonadota</taxon>
        <taxon>Gammaproteobacteria</taxon>
        <taxon>Chromatiales</taxon>
        <taxon>Ectothiorhodospiraceae</taxon>
        <taxon>Candidatus Macondimonas</taxon>
    </lineage>
</organism>
<feature type="domain" description="FAD-binding PCMH-type" evidence="5">
    <location>
        <begin position="1"/>
        <end position="177"/>
    </location>
</feature>
<evidence type="ECO:0000256" key="1">
    <source>
        <dbReference type="ARBA" id="ARBA00001974"/>
    </source>
</evidence>